<evidence type="ECO:0000256" key="1">
    <source>
        <dbReference type="ARBA" id="ARBA00022723"/>
    </source>
</evidence>
<evidence type="ECO:0000259" key="6">
    <source>
        <dbReference type="Pfam" id="PF00149"/>
    </source>
</evidence>
<dbReference type="PANTHER" id="PTHR42988">
    <property type="entry name" value="PHOSPHOHYDROLASE"/>
    <property type="match status" value="1"/>
</dbReference>
<evidence type="ECO:0000313" key="7">
    <source>
        <dbReference type="EMBL" id="KRO27344.1"/>
    </source>
</evidence>
<dbReference type="AlphaFoldDB" id="A0A0R2NSE7"/>
<keyword evidence="8" id="KW-1185">Reference proteome</keyword>
<dbReference type="PIRSF" id="PIRSF034890">
    <property type="entry name" value="Pesteras_lmo2642"/>
    <property type="match status" value="1"/>
</dbReference>
<evidence type="ECO:0000256" key="3">
    <source>
        <dbReference type="ARBA" id="ARBA00023004"/>
    </source>
</evidence>
<evidence type="ECO:0000256" key="5">
    <source>
        <dbReference type="SAM" id="SignalP"/>
    </source>
</evidence>
<feature type="chain" id="PRO_5006421240" evidence="5">
    <location>
        <begin position="29"/>
        <end position="440"/>
    </location>
</feature>
<keyword evidence="7" id="KW-0449">Lipoprotein</keyword>
<keyword evidence="2" id="KW-0378">Hydrolase</keyword>
<dbReference type="SUPFAM" id="SSF56300">
    <property type="entry name" value="Metallo-dependent phosphatases"/>
    <property type="match status" value="1"/>
</dbReference>
<keyword evidence="3" id="KW-0408">Iron</keyword>
<evidence type="ECO:0000256" key="4">
    <source>
        <dbReference type="ARBA" id="ARBA00025742"/>
    </source>
</evidence>
<dbReference type="Gene3D" id="3.60.21.10">
    <property type="match status" value="1"/>
</dbReference>
<name>A0A0R2NSE7_9LACO</name>
<dbReference type="InterPro" id="IPR012365">
    <property type="entry name" value="Pesteras_lmo2642"/>
</dbReference>
<keyword evidence="1" id="KW-0479">Metal-binding</keyword>
<organism evidence="7 8">
    <name type="scientific">Lactiplantibacillus fabifermentans DSM 21115</name>
    <dbReference type="NCBI Taxonomy" id="1413187"/>
    <lineage>
        <taxon>Bacteria</taxon>
        <taxon>Bacillati</taxon>
        <taxon>Bacillota</taxon>
        <taxon>Bacilli</taxon>
        <taxon>Lactobacillales</taxon>
        <taxon>Lactobacillaceae</taxon>
        <taxon>Lactiplantibacillus</taxon>
    </lineage>
</organism>
<reference evidence="7 8" key="1">
    <citation type="journal article" date="2015" name="Genome Announc.">
        <title>Expanding the biotechnology potential of lactobacilli through comparative genomics of 213 strains and associated genera.</title>
        <authorList>
            <person name="Sun Z."/>
            <person name="Harris H.M."/>
            <person name="McCann A."/>
            <person name="Guo C."/>
            <person name="Argimon S."/>
            <person name="Zhang W."/>
            <person name="Yang X."/>
            <person name="Jeffery I.B."/>
            <person name="Cooney J.C."/>
            <person name="Kagawa T.F."/>
            <person name="Liu W."/>
            <person name="Song Y."/>
            <person name="Salvetti E."/>
            <person name="Wrobel A."/>
            <person name="Rasinkangas P."/>
            <person name="Parkhill J."/>
            <person name="Rea M.C."/>
            <person name="O'Sullivan O."/>
            <person name="Ritari J."/>
            <person name="Douillard F.P."/>
            <person name="Paul Ross R."/>
            <person name="Yang R."/>
            <person name="Briner A.E."/>
            <person name="Felis G.E."/>
            <person name="de Vos W.M."/>
            <person name="Barrangou R."/>
            <person name="Klaenhammer T.R."/>
            <person name="Caufield P.W."/>
            <person name="Cui Y."/>
            <person name="Zhang H."/>
            <person name="O'Toole P.W."/>
        </authorList>
    </citation>
    <scope>NUCLEOTIDE SEQUENCE [LARGE SCALE GENOMIC DNA]</scope>
    <source>
        <strain evidence="7 8">DSM 21115</strain>
    </source>
</reference>
<dbReference type="Pfam" id="PF00149">
    <property type="entry name" value="Metallophos"/>
    <property type="match status" value="1"/>
</dbReference>
<feature type="signal peptide" evidence="5">
    <location>
        <begin position="1"/>
        <end position="28"/>
    </location>
</feature>
<dbReference type="PROSITE" id="PS51257">
    <property type="entry name" value="PROKAR_LIPOPROTEIN"/>
    <property type="match status" value="1"/>
</dbReference>
<dbReference type="GO" id="GO:0016787">
    <property type="term" value="F:hydrolase activity"/>
    <property type="evidence" value="ECO:0007669"/>
    <property type="project" value="UniProtKB-KW"/>
</dbReference>
<keyword evidence="5" id="KW-0732">Signal</keyword>
<evidence type="ECO:0000256" key="2">
    <source>
        <dbReference type="ARBA" id="ARBA00022801"/>
    </source>
</evidence>
<gene>
    <name evidence="7" type="ORF">DY78_GL000094</name>
</gene>
<dbReference type="GO" id="GO:0046872">
    <property type="term" value="F:metal ion binding"/>
    <property type="evidence" value="ECO:0007669"/>
    <property type="project" value="UniProtKB-KW"/>
</dbReference>
<dbReference type="Gene3D" id="1.10.246.180">
    <property type="match status" value="1"/>
</dbReference>
<dbReference type="RefSeq" id="WP_051385217.1">
    <property type="nucleotide sequence ID" value="NZ_AYGX02000081.1"/>
</dbReference>
<dbReference type="PANTHER" id="PTHR42988:SF2">
    <property type="entry name" value="CYCLIC NUCLEOTIDE PHOSPHODIESTERASE CBUA0032-RELATED"/>
    <property type="match status" value="1"/>
</dbReference>
<feature type="domain" description="Calcineurin-like phosphoesterase" evidence="6">
    <location>
        <begin position="44"/>
        <end position="282"/>
    </location>
</feature>
<comment type="caution">
    <text evidence="7">The sequence shown here is derived from an EMBL/GenBank/DDBJ whole genome shotgun (WGS) entry which is preliminary data.</text>
</comment>
<dbReference type="Proteomes" id="UP000050920">
    <property type="component" value="Unassembled WGS sequence"/>
</dbReference>
<accession>A0A0R2NSE7</accession>
<dbReference type="InterPro" id="IPR004843">
    <property type="entry name" value="Calcineurin-like_PHP"/>
</dbReference>
<dbReference type="EMBL" id="AYGX02000081">
    <property type="protein sequence ID" value="KRO27344.1"/>
    <property type="molecule type" value="Genomic_DNA"/>
</dbReference>
<sequence>MKLTYQRWAGLAALLALLTLAGCRSATATTKQPSTKSTLTAMVISDDHVIAPSLHDNGTAFKTYAANDAGADLKYSATIFKAFIAQALTTKPDMVIVSGDITNNGEKASHEYVAQQLKRLTAQHIRVYVVPGNHDINNPLTRSFKGKHQATTSAVSPSQFKQIYQQAGYGQAVEKDTSSLSYLVKPGQHTWLLMLDSAIYKSNYQQGSSTVGGGFTAGTLDWIAKMGRAAKKAHATLIPVMHHNLMDHTSIHQDYTIGYADDVRDTFSKANLRLTLSGHIHAQSIKHQTVNQVQLTDIASGALIMSPHYYGTLTINQNSGQAQYHATRLNVSAYIKKQQGAKAAAAYRQYDHAVVYDAGYNAAMSSLYEDRYETKYSTAKIKLLSTGMAQANLAMFRGTAPAQTEAIKAWQAMPKNTPLRHFILQTEALKNNLDWHGRTR</sequence>
<protein>
    <submittedName>
        <fullName evidence="7">Lipoprotein</fullName>
    </submittedName>
</protein>
<proteinExistence type="inferred from homology"/>
<comment type="similarity">
    <text evidence="4">Belongs to the cyclic nucleotide phosphodiesterase class-III family.</text>
</comment>
<evidence type="ECO:0000313" key="8">
    <source>
        <dbReference type="Proteomes" id="UP000050920"/>
    </source>
</evidence>
<dbReference type="InterPro" id="IPR029052">
    <property type="entry name" value="Metallo-depent_PP-like"/>
</dbReference>
<dbReference type="InterPro" id="IPR050884">
    <property type="entry name" value="CNP_phosphodiesterase-III"/>
</dbReference>